<dbReference type="InterPro" id="IPR016181">
    <property type="entry name" value="Acyl_CoA_acyltransferase"/>
</dbReference>
<dbReference type="InterPro" id="IPR036527">
    <property type="entry name" value="SCP2_sterol-bd_dom_sf"/>
</dbReference>
<keyword evidence="3" id="KW-1185">Reference proteome</keyword>
<dbReference type="RefSeq" id="WP_188893263.1">
    <property type="nucleotide sequence ID" value="NZ_BMMZ01000001.1"/>
</dbReference>
<dbReference type="Pfam" id="PF17668">
    <property type="entry name" value="Acetyltransf_17"/>
    <property type="match status" value="1"/>
</dbReference>
<dbReference type="SUPFAM" id="SSF55718">
    <property type="entry name" value="SCP-like"/>
    <property type="match status" value="1"/>
</dbReference>
<evidence type="ECO:0000259" key="1">
    <source>
        <dbReference type="PROSITE" id="PS51186"/>
    </source>
</evidence>
<feature type="domain" description="N-acetyltransferase" evidence="1">
    <location>
        <begin position="3"/>
        <end position="146"/>
    </location>
</feature>
<dbReference type="GO" id="GO:0030649">
    <property type="term" value="P:aminoglycoside antibiotic catabolic process"/>
    <property type="evidence" value="ECO:0007669"/>
    <property type="project" value="TreeGrafter"/>
</dbReference>
<reference evidence="2" key="2">
    <citation type="submission" date="2020-09" db="EMBL/GenBank/DDBJ databases">
        <authorList>
            <person name="Sun Q."/>
            <person name="Zhou Y."/>
        </authorList>
    </citation>
    <scope>NUCLEOTIDE SEQUENCE</scope>
    <source>
        <strain evidence="2">CGMCC 4.7306</strain>
    </source>
</reference>
<dbReference type="EMBL" id="BMMZ01000001">
    <property type="protein sequence ID" value="GGL47373.1"/>
    <property type="molecule type" value="Genomic_DNA"/>
</dbReference>
<dbReference type="PROSITE" id="PS51186">
    <property type="entry name" value="GNAT"/>
    <property type="match status" value="1"/>
</dbReference>
<protein>
    <recommendedName>
        <fullName evidence="1">N-acetyltransferase domain-containing protein</fullName>
    </recommendedName>
</protein>
<dbReference type="PANTHER" id="PTHR37817:SF1">
    <property type="entry name" value="N-ACETYLTRANSFERASE EIS"/>
    <property type="match status" value="1"/>
</dbReference>
<dbReference type="InterPro" id="IPR000182">
    <property type="entry name" value="GNAT_dom"/>
</dbReference>
<organism evidence="2 3">
    <name type="scientific">Microlunatus endophyticus</name>
    <dbReference type="NCBI Taxonomy" id="1716077"/>
    <lineage>
        <taxon>Bacteria</taxon>
        <taxon>Bacillati</taxon>
        <taxon>Actinomycetota</taxon>
        <taxon>Actinomycetes</taxon>
        <taxon>Propionibacteriales</taxon>
        <taxon>Propionibacteriaceae</taxon>
        <taxon>Microlunatus</taxon>
    </lineage>
</organism>
<sequence length="398" mass="42541">MDFEIRTVAEQEAEHFWRLGHEAFGFPTTPSDPGSLDRPGAISVIAMDGDTMAGRMVDSDFDCWFGGRLVSTSGIGGVTVAMEYRGQGLLRPLFTELFRIAKGRGAVLSALYPSSAGIYRSLGYEVIGTADPARFPISALARISTPDGIRTRRATIADVPAIREVYDVWAAANNGPLSRRGASFPPDDENLIKSFTGITIAERDGVIIGYTSWNRGSSFGPEGTLNVFDLIASERDGYRALLAALGSYASIVGWVKVQNASGLDLVLELFPTSEWQVLDSQPYMMKILDVVGALETRGYPAVISTTLEFGVSGDPITGIDGHYRLELADGKAVCTRLGDLGPETSVPVFTPNGLALAYAGSQSSAGIRTVGGLSGPTDHDDTFGAIFGGRPVRIRDHY</sequence>
<comment type="caution">
    <text evidence="2">The sequence shown here is derived from an EMBL/GenBank/DDBJ whole genome shotgun (WGS) entry which is preliminary data.</text>
</comment>
<dbReference type="SUPFAM" id="SSF55729">
    <property type="entry name" value="Acyl-CoA N-acyltransferases (Nat)"/>
    <property type="match status" value="1"/>
</dbReference>
<dbReference type="AlphaFoldDB" id="A0A917S003"/>
<evidence type="ECO:0000313" key="2">
    <source>
        <dbReference type="EMBL" id="GGL47373.1"/>
    </source>
</evidence>
<dbReference type="Gene3D" id="3.40.630.30">
    <property type="match status" value="2"/>
</dbReference>
<dbReference type="InterPro" id="IPR051554">
    <property type="entry name" value="Acetyltransferase_Eis"/>
</dbReference>
<dbReference type="Pfam" id="PF13527">
    <property type="entry name" value="Acetyltransf_9"/>
    <property type="match status" value="1"/>
</dbReference>
<gene>
    <name evidence="2" type="ORF">GCM10011575_01450</name>
</gene>
<reference evidence="2" key="1">
    <citation type="journal article" date="2014" name="Int. J. Syst. Evol. Microbiol.">
        <title>Complete genome sequence of Corynebacterium casei LMG S-19264T (=DSM 44701T), isolated from a smear-ripened cheese.</title>
        <authorList>
            <consortium name="US DOE Joint Genome Institute (JGI-PGF)"/>
            <person name="Walter F."/>
            <person name="Albersmeier A."/>
            <person name="Kalinowski J."/>
            <person name="Ruckert C."/>
        </authorList>
    </citation>
    <scope>NUCLEOTIDE SEQUENCE</scope>
    <source>
        <strain evidence="2">CGMCC 4.7306</strain>
    </source>
</reference>
<name>A0A917S003_9ACTN</name>
<dbReference type="Proteomes" id="UP000613840">
    <property type="component" value="Unassembled WGS sequence"/>
</dbReference>
<dbReference type="InterPro" id="IPR041380">
    <property type="entry name" value="Acetyltransf_17"/>
</dbReference>
<dbReference type="PANTHER" id="PTHR37817">
    <property type="entry name" value="N-ACETYLTRANSFERASE EIS"/>
    <property type="match status" value="1"/>
</dbReference>
<dbReference type="Gene3D" id="3.30.1050.10">
    <property type="entry name" value="SCP2 sterol-binding domain"/>
    <property type="match status" value="1"/>
</dbReference>
<dbReference type="GO" id="GO:0034069">
    <property type="term" value="F:aminoglycoside N-acetyltransferase activity"/>
    <property type="evidence" value="ECO:0007669"/>
    <property type="project" value="TreeGrafter"/>
</dbReference>
<accession>A0A917S003</accession>
<proteinExistence type="predicted"/>
<evidence type="ECO:0000313" key="3">
    <source>
        <dbReference type="Proteomes" id="UP000613840"/>
    </source>
</evidence>